<dbReference type="AlphaFoldDB" id="A0AAD4N5F7"/>
<dbReference type="Proteomes" id="UP001201812">
    <property type="component" value="Unassembled WGS sequence"/>
</dbReference>
<sequence>MDGNDYGRWRRIFFEQRPDGFHLPQQLERRFAHHTGTPPTVTLVKSFSDVQVNSLIPCVVEYVIERGYSKAYFEWIFSLMLVVKKPLLHDVISSLRDFARKCRIWRSGLEEDQKELIYECSAMIAIISIYFNQKDLGDP</sequence>
<dbReference type="PANTHER" id="PTHR12794:SF0">
    <property type="entry name" value="GEM-ASSOCIATED PROTEIN 2"/>
    <property type="match status" value="1"/>
</dbReference>
<dbReference type="GO" id="GO:0000387">
    <property type="term" value="P:spliceosomal snRNP assembly"/>
    <property type="evidence" value="ECO:0007669"/>
    <property type="project" value="InterPro"/>
</dbReference>
<dbReference type="Gene3D" id="1.20.58.1070">
    <property type="match status" value="1"/>
</dbReference>
<dbReference type="GO" id="GO:0005634">
    <property type="term" value="C:nucleus"/>
    <property type="evidence" value="ECO:0007669"/>
    <property type="project" value="TreeGrafter"/>
</dbReference>
<reference evidence="2" key="1">
    <citation type="submission" date="2022-01" db="EMBL/GenBank/DDBJ databases">
        <title>Genome Sequence Resource for Two Populations of Ditylenchus destructor, the Migratory Endoparasitic Phytonematode.</title>
        <authorList>
            <person name="Zhang H."/>
            <person name="Lin R."/>
            <person name="Xie B."/>
        </authorList>
    </citation>
    <scope>NUCLEOTIDE SEQUENCE</scope>
    <source>
        <strain evidence="2">BazhouSP</strain>
    </source>
</reference>
<dbReference type="EMBL" id="JAKKPZ010000008">
    <property type="protein sequence ID" value="KAI1717956.1"/>
    <property type="molecule type" value="Genomic_DNA"/>
</dbReference>
<dbReference type="GO" id="GO:0032797">
    <property type="term" value="C:SMN complex"/>
    <property type="evidence" value="ECO:0007669"/>
    <property type="project" value="TreeGrafter"/>
</dbReference>
<comment type="caution">
    <text evidence="2">The sequence shown here is derived from an EMBL/GenBank/DDBJ whole genome shotgun (WGS) entry which is preliminary data.</text>
</comment>
<evidence type="ECO:0000313" key="2">
    <source>
        <dbReference type="EMBL" id="KAI1717956.1"/>
    </source>
</evidence>
<keyword evidence="3" id="KW-1185">Reference proteome</keyword>
<organism evidence="2 3">
    <name type="scientific">Ditylenchus destructor</name>
    <dbReference type="NCBI Taxonomy" id="166010"/>
    <lineage>
        <taxon>Eukaryota</taxon>
        <taxon>Metazoa</taxon>
        <taxon>Ecdysozoa</taxon>
        <taxon>Nematoda</taxon>
        <taxon>Chromadorea</taxon>
        <taxon>Rhabditida</taxon>
        <taxon>Tylenchina</taxon>
        <taxon>Tylenchomorpha</taxon>
        <taxon>Sphaerularioidea</taxon>
        <taxon>Anguinidae</taxon>
        <taxon>Anguininae</taxon>
        <taxon>Ditylenchus</taxon>
    </lineage>
</organism>
<gene>
    <name evidence="2" type="ORF">DdX_06365</name>
</gene>
<evidence type="ECO:0000256" key="1">
    <source>
        <dbReference type="ARBA" id="ARBA00025758"/>
    </source>
</evidence>
<dbReference type="Pfam" id="PF04938">
    <property type="entry name" value="SIP1"/>
    <property type="match status" value="1"/>
</dbReference>
<name>A0AAD4N5F7_9BILA</name>
<comment type="similarity">
    <text evidence="1">Belongs to the gemin-2 family.</text>
</comment>
<accession>A0AAD4N5F7</accession>
<dbReference type="InterPro" id="IPR035426">
    <property type="entry name" value="Gemin2/Brr1"/>
</dbReference>
<evidence type="ECO:0000313" key="3">
    <source>
        <dbReference type="Proteomes" id="UP001201812"/>
    </source>
</evidence>
<dbReference type="PANTHER" id="PTHR12794">
    <property type="entry name" value="GEMIN2"/>
    <property type="match status" value="1"/>
</dbReference>
<protein>
    <submittedName>
        <fullName evidence="2">Survival motor neuron (SMN) interacting protein 1 (SIP1) domain-containing protein</fullName>
    </submittedName>
</protein>
<proteinExistence type="inferred from homology"/>